<accession>A0AAN9XE67</accession>
<name>A0AAN9XE67_PSOTE</name>
<reference evidence="1 2" key="1">
    <citation type="submission" date="2024-01" db="EMBL/GenBank/DDBJ databases">
        <title>The genomes of 5 underutilized Papilionoideae crops provide insights into root nodulation and disease resistanc.</title>
        <authorList>
            <person name="Jiang F."/>
        </authorList>
    </citation>
    <scope>NUCLEOTIDE SEQUENCE [LARGE SCALE GENOMIC DNA]</scope>
    <source>
        <strain evidence="1">DUOXIRENSHENG_FW03</strain>
        <tissue evidence="1">Leaves</tissue>
    </source>
</reference>
<proteinExistence type="predicted"/>
<protein>
    <submittedName>
        <fullName evidence="1">Uncharacterized protein</fullName>
    </submittedName>
</protein>
<dbReference type="Proteomes" id="UP001386955">
    <property type="component" value="Unassembled WGS sequence"/>
</dbReference>
<comment type="caution">
    <text evidence="1">The sequence shown here is derived from an EMBL/GenBank/DDBJ whole genome shotgun (WGS) entry which is preliminary data.</text>
</comment>
<evidence type="ECO:0000313" key="1">
    <source>
        <dbReference type="EMBL" id="KAK7388801.1"/>
    </source>
</evidence>
<dbReference type="AlphaFoldDB" id="A0AAN9XE67"/>
<sequence length="73" mass="8011">MLESKSTPYTIVHKLSQNSERAKYNDSSTVDTGSGGVMALCTAVVAVFSEYNYAMVMAVFGDYDCVVRQKSEE</sequence>
<keyword evidence="2" id="KW-1185">Reference proteome</keyword>
<evidence type="ECO:0000313" key="2">
    <source>
        <dbReference type="Proteomes" id="UP001386955"/>
    </source>
</evidence>
<dbReference type="EMBL" id="JAYMYS010000006">
    <property type="protein sequence ID" value="KAK7388801.1"/>
    <property type="molecule type" value="Genomic_DNA"/>
</dbReference>
<organism evidence="1 2">
    <name type="scientific">Psophocarpus tetragonolobus</name>
    <name type="common">Winged bean</name>
    <name type="synonym">Dolichos tetragonolobus</name>
    <dbReference type="NCBI Taxonomy" id="3891"/>
    <lineage>
        <taxon>Eukaryota</taxon>
        <taxon>Viridiplantae</taxon>
        <taxon>Streptophyta</taxon>
        <taxon>Embryophyta</taxon>
        <taxon>Tracheophyta</taxon>
        <taxon>Spermatophyta</taxon>
        <taxon>Magnoliopsida</taxon>
        <taxon>eudicotyledons</taxon>
        <taxon>Gunneridae</taxon>
        <taxon>Pentapetalae</taxon>
        <taxon>rosids</taxon>
        <taxon>fabids</taxon>
        <taxon>Fabales</taxon>
        <taxon>Fabaceae</taxon>
        <taxon>Papilionoideae</taxon>
        <taxon>50 kb inversion clade</taxon>
        <taxon>NPAAA clade</taxon>
        <taxon>indigoferoid/millettioid clade</taxon>
        <taxon>Phaseoleae</taxon>
        <taxon>Psophocarpus</taxon>
    </lineage>
</organism>
<gene>
    <name evidence="1" type="ORF">VNO78_23628</name>
</gene>